<evidence type="ECO:0000256" key="1">
    <source>
        <dbReference type="SAM" id="MobiDB-lite"/>
    </source>
</evidence>
<keyword evidence="3" id="KW-1185">Reference proteome</keyword>
<evidence type="ECO:0000313" key="2">
    <source>
        <dbReference type="EMBL" id="GFG69292.1"/>
    </source>
</evidence>
<feature type="region of interest" description="Disordered" evidence="1">
    <location>
        <begin position="118"/>
        <end position="139"/>
    </location>
</feature>
<reference evidence="2 3" key="1">
    <citation type="journal article" date="2019" name="Emerg. Microbes Infect.">
        <title>Comprehensive subspecies identification of 175 nontuberculous mycobacteria species based on 7547 genomic profiles.</title>
        <authorList>
            <person name="Matsumoto Y."/>
            <person name="Kinjo T."/>
            <person name="Motooka D."/>
            <person name="Nabeya D."/>
            <person name="Jung N."/>
            <person name="Uechi K."/>
            <person name="Horii T."/>
            <person name="Iida T."/>
            <person name="Fujita J."/>
            <person name="Nakamura S."/>
        </authorList>
    </citation>
    <scope>NUCLEOTIDE SEQUENCE [LARGE SCALE GENOMIC DNA]</scope>
    <source>
        <strain evidence="2 3">JCM 16017</strain>
    </source>
</reference>
<dbReference type="EMBL" id="BLKV01000001">
    <property type="protein sequence ID" value="GFG69292.1"/>
    <property type="molecule type" value="Genomic_DNA"/>
</dbReference>
<evidence type="ECO:0000313" key="3">
    <source>
        <dbReference type="Proteomes" id="UP000465263"/>
    </source>
</evidence>
<comment type="caution">
    <text evidence="2">The sequence shown here is derived from an EMBL/GenBank/DDBJ whole genome shotgun (WGS) entry which is preliminary data.</text>
</comment>
<protein>
    <submittedName>
        <fullName evidence="2">Uncharacterized protein</fullName>
    </submittedName>
</protein>
<sequence length="139" mass="15498">MVAAASSLPADVPVFAGYYTEAGALTILGPAADLRHPVYSAHNNYALWGPPTGRVDTVLCVGDFPRRYLLDFWSQVTPLAPVVADDGKHTWETDRTIYLCQQPRGTWAQMWPSLSHFHRQRPPNRPRTTSARRLRATPG</sequence>
<accession>A0A7I9XH39</accession>
<gene>
    <name evidence="2" type="ORF">MSEN_10120</name>
</gene>
<dbReference type="AlphaFoldDB" id="A0A7I9XH39"/>
<proteinExistence type="predicted"/>
<organism evidence="2 3">
    <name type="scientific">Mycolicibacter senuensis</name>
    <dbReference type="NCBI Taxonomy" id="386913"/>
    <lineage>
        <taxon>Bacteria</taxon>
        <taxon>Bacillati</taxon>
        <taxon>Actinomycetota</taxon>
        <taxon>Actinomycetes</taxon>
        <taxon>Mycobacteriales</taxon>
        <taxon>Mycobacteriaceae</taxon>
        <taxon>Mycolicibacter</taxon>
    </lineage>
</organism>
<name>A0A7I9XH39_9MYCO</name>
<dbReference type="Proteomes" id="UP000465263">
    <property type="component" value="Unassembled WGS sequence"/>
</dbReference>